<evidence type="ECO:0000313" key="4">
    <source>
        <dbReference type="Proteomes" id="UP000605992"/>
    </source>
</evidence>
<evidence type="ECO:0000313" key="3">
    <source>
        <dbReference type="EMBL" id="GII54177.1"/>
    </source>
</evidence>
<proteinExistence type="inferred from homology"/>
<name>A0A8J3V288_9ACTN</name>
<evidence type="ECO:0000259" key="2">
    <source>
        <dbReference type="Pfam" id="PF00582"/>
    </source>
</evidence>
<dbReference type="InterPro" id="IPR006016">
    <property type="entry name" value="UspA"/>
</dbReference>
<protein>
    <submittedName>
        <fullName evidence="3">Universal stress protein</fullName>
    </submittedName>
</protein>
<feature type="domain" description="UspA" evidence="2">
    <location>
        <begin position="155"/>
        <end position="290"/>
    </location>
</feature>
<dbReference type="SUPFAM" id="SSF52402">
    <property type="entry name" value="Adenine nucleotide alpha hydrolases-like"/>
    <property type="match status" value="2"/>
</dbReference>
<dbReference type="AlphaFoldDB" id="A0A8J3V288"/>
<dbReference type="Proteomes" id="UP000605992">
    <property type="component" value="Unassembled WGS sequence"/>
</dbReference>
<dbReference type="PRINTS" id="PR01438">
    <property type="entry name" value="UNVRSLSTRESS"/>
</dbReference>
<comment type="similarity">
    <text evidence="1">Belongs to the universal stress protein A family.</text>
</comment>
<dbReference type="InterPro" id="IPR006015">
    <property type="entry name" value="Universal_stress_UspA"/>
</dbReference>
<organism evidence="3 4">
    <name type="scientific">Planotetraspora thailandica</name>
    <dbReference type="NCBI Taxonomy" id="487172"/>
    <lineage>
        <taxon>Bacteria</taxon>
        <taxon>Bacillati</taxon>
        <taxon>Actinomycetota</taxon>
        <taxon>Actinomycetes</taxon>
        <taxon>Streptosporangiales</taxon>
        <taxon>Streptosporangiaceae</taxon>
        <taxon>Planotetraspora</taxon>
    </lineage>
</organism>
<keyword evidence="4" id="KW-1185">Reference proteome</keyword>
<dbReference type="EMBL" id="BOOR01000015">
    <property type="protein sequence ID" value="GII54177.1"/>
    <property type="molecule type" value="Genomic_DNA"/>
</dbReference>
<feature type="domain" description="UspA" evidence="2">
    <location>
        <begin position="9"/>
        <end position="145"/>
    </location>
</feature>
<dbReference type="Pfam" id="PF00582">
    <property type="entry name" value="Usp"/>
    <property type="match status" value="2"/>
</dbReference>
<dbReference type="InterPro" id="IPR014729">
    <property type="entry name" value="Rossmann-like_a/b/a_fold"/>
</dbReference>
<dbReference type="PANTHER" id="PTHR46553:SF3">
    <property type="entry name" value="ADENINE NUCLEOTIDE ALPHA HYDROLASES-LIKE SUPERFAMILY PROTEIN"/>
    <property type="match status" value="1"/>
</dbReference>
<evidence type="ECO:0000256" key="1">
    <source>
        <dbReference type="ARBA" id="ARBA00008791"/>
    </source>
</evidence>
<dbReference type="PANTHER" id="PTHR46553">
    <property type="entry name" value="ADENINE NUCLEOTIDE ALPHA HYDROLASES-LIKE SUPERFAMILY PROTEIN"/>
    <property type="match status" value="1"/>
</dbReference>
<reference evidence="3" key="1">
    <citation type="submission" date="2021-01" db="EMBL/GenBank/DDBJ databases">
        <title>Whole genome shotgun sequence of Planotetraspora thailandica NBRC 104271.</title>
        <authorList>
            <person name="Komaki H."/>
            <person name="Tamura T."/>
        </authorList>
    </citation>
    <scope>NUCLEOTIDE SEQUENCE</scope>
    <source>
        <strain evidence="3">NBRC 104271</strain>
    </source>
</reference>
<sequence length="303" mass="31634">MVAKGAEMIIVGADGSRVAFEAVGWAAREAALREEPLKVVHALPEWIFKGGARGSCAQVAEWMRAGGAEVLAGAIERVRKEAPEIEVESALLAGDPRAALIKAAEAEADLIVLGNHGIGGFRGLLLGSVAHGVAGHAHCAVVVVREVPSPPRGEVVAGVDGSPAGAAALEFAFTEAALRGARLRAVHAWPLWLWSEGGAFVPVRDAEEDEEDERRLLAEALAGMRERHPDVELSEEVVQGHPADVLRRASDGADLLVVGSRGNGEFARLILGSVSQAMLHHARCPLAVVRAPEHGSEPAGGTP</sequence>
<accession>A0A8J3V288</accession>
<gene>
    <name evidence="3" type="ORF">Pth03_25660</name>
</gene>
<comment type="caution">
    <text evidence="3">The sequence shown here is derived from an EMBL/GenBank/DDBJ whole genome shotgun (WGS) entry which is preliminary data.</text>
</comment>
<dbReference type="Gene3D" id="3.40.50.620">
    <property type="entry name" value="HUPs"/>
    <property type="match status" value="2"/>
</dbReference>